<accession>A0A6P2S277</accession>
<sequence>MLFDENFYQFLGRMLGQLSAVLASQKADDRREVMCLIAGLMVLKQLASEKVDAPNPEQLKQLNYTLRTAIGSGHSWVSCIQFLSGSRASMALSTHRDFLAKLGGPELPIWGELVLPFVDEAGGYNGMLGGAAYEDFRSRYDEVFTRNLEKSFQRLNETVPGVFVNLDDAGVVHISHNNGATLQ</sequence>
<reference evidence="1 2" key="1">
    <citation type="submission" date="2019-09" db="EMBL/GenBank/DDBJ databases">
        <authorList>
            <person name="Depoorter E."/>
        </authorList>
    </citation>
    <scope>NUCLEOTIDE SEQUENCE [LARGE SCALE GENOMIC DNA]</scope>
    <source>
        <strain evidence="1">LMG 23254</strain>
    </source>
</reference>
<gene>
    <name evidence="1" type="ORF">BLA23254_06911</name>
</gene>
<dbReference type="AlphaFoldDB" id="A0A6P2S277"/>
<dbReference type="Proteomes" id="UP000494218">
    <property type="component" value="Unassembled WGS sequence"/>
</dbReference>
<proteinExistence type="predicted"/>
<evidence type="ECO:0000313" key="2">
    <source>
        <dbReference type="Proteomes" id="UP000494218"/>
    </source>
</evidence>
<protein>
    <submittedName>
        <fullName evidence="1">Uncharacterized protein</fullName>
    </submittedName>
</protein>
<evidence type="ECO:0000313" key="1">
    <source>
        <dbReference type="EMBL" id="VWC40265.1"/>
    </source>
</evidence>
<organism evidence="1 2">
    <name type="scientific">Burkholderia lata (strain ATCC 17760 / DSM 23089 / LMG 22485 / NCIMB 9086 / R18194 / 383)</name>
    <dbReference type="NCBI Taxonomy" id="482957"/>
    <lineage>
        <taxon>Bacteria</taxon>
        <taxon>Pseudomonadati</taxon>
        <taxon>Pseudomonadota</taxon>
        <taxon>Betaproteobacteria</taxon>
        <taxon>Burkholderiales</taxon>
        <taxon>Burkholderiaceae</taxon>
        <taxon>Burkholderia</taxon>
        <taxon>Burkholderia cepacia complex</taxon>
    </lineage>
</organism>
<dbReference type="RefSeq" id="WP_175034987.1">
    <property type="nucleotide sequence ID" value="NZ_CABVPW010000048.1"/>
</dbReference>
<name>A0A6P2S277_BURL3</name>
<dbReference type="EMBL" id="CABVPW010000048">
    <property type="protein sequence ID" value="VWC40265.1"/>
    <property type="molecule type" value="Genomic_DNA"/>
</dbReference>